<feature type="compositionally biased region" description="Low complexity" evidence="1">
    <location>
        <begin position="38"/>
        <end position="48"/>
    </location>
</feature>
<feature type="region of interest" description="Disordered" evidence="1">
    <location>
        <begin position="38"/>
        <end position="58"/>
    </location>
</feature>
<evidence type="ECO:0000313" key="3">
    <source>
        <dbReference type="EMBL" id="MFC5447457.1"/>
    </source>
</evidence>
<feature type="compositionally biased region" description="Low complexity" evidence="1">
    <location>
        <begin position="351"/>
        <end position="362"/>
    </location>
</feature>
<dbReference type="Proteomes" id="UP001596044">
    <property type="component" value="Unassembled WGS sequence"/>
</dbReference>
<evidence type="ECO:0000256" key="2">
    <source>
        <dbReference type="SAM" id="SignalP"/>
    </source>
</evidence>
<gene>
    <name evidence="3" type="ORF">ACFPOG_04260</name>
</gene>
<accession>A0ABW0K3U2</accession>
<feature type="chain" id="PRO_5045456885" description="LysM domain-containing protein" evidence="2">
    <location>
        <begin position="34"/>
        <end position="362"/>
    </location>
</feature>
<keyword evidence="4" id="KW-1185">Reference proteome</keyword>
<organism evidence="3 4">
    <name type="scientific">Paenibacillus aestuarii</name>
    <dbReference type="NCBI Taxonomy" id="516965"/>
    <lineage>
        <taxon>Bacteria</taxon>
        <taxon>Bacillati</taxon>
        <taxon>Bacillota</taxon>
        <taxon>Bacilli</taxon>
        <taxon>Bacillales</taxon>
        <taxon>Paenibacillaceae</taxon>
        <taxon>Paenibacillus</taxon>
    </lineage>
</organism>
<evidence type="ECO:0000313" key="4">
    <source>
        <dbReference type="Proteomes" id="UP001596044"/>
    </source>
</evidence>
<evidence type="ECO:0008006" key="5">
    <source>
        <dbReference type="Google" id="ProtNLM"/>
    </source>
</evidence>
<feature type="signal peptide" evidence="2">
    <location>
        <begin position="1"/>
        <end position="33"/>
    </location>
</feature>
<dbReference type="EMBL" id="JBHSMJ010000007">
    <property type="protein sequence ID" value="MFC5447457.1"/>
    <property type="molecule type" value="Genomic_DNA"/>
</dbReference>
<name>A0ABW0K3U2_9BACL</name>
<feature type="compositionally biased region" description="Gly residues" evidence="1">
    <location>
        <begin position="49"/>
        <end position="58"/>
    </location>
</feature>
<feature type="compositionally biased region" description="Basic and acidic residues" evidence="1">
    <location>
        <begin position="341"/>
        <end position="350"/>
    </location>
</feature>
<sequence>MKAISRKIIAGTIAASFVLGVGFVGTLHNQAFAATDSSTSTTQTAAKGHGFGGGFGDRGGRMGGAHGGSIVKEAATILGKDESTLQTSLQGGKTLLDLATAAGLSEDDFVAKLVAAETASIDAQVTAGTLTQDQADKFKTDLSTRVKSQVENKGFGGRDGGGFQGGKGMNGARGGNLLKEAATILGTDESALQTSLHGGKTLLDLATAAGLSEDDFVAKLVAAETTAIDAQVTAGTLTQDQADKFKTDLSTRVKNQVENKGFGGRDGGNFQGGKGGHGDKGFGFRGFDSLTTILGITQDELQTQLDAGTSIADIAAAKGISEDDLISKLKDGMTDKLKQFVEDKHQKPAADDVNADSAAVNE</sequence>
<keyword evidence="2" id="KW-0732">Signal</keyword>
<comment type="caution">
    <text evidence="3">The sequence shown here is derived from an EMBL/GenBank/DDBJ whole genome shotgun (WGS) entry which is preliminary data.</text>
</comment>
<protein>
    <recommendedName>
        <fullName evidence="5">LysM domain-containing protein</fullName>
    </recommendedName>
</protein>
<proteinExistence type="predicted"/>
<feature type="region of interest" description="Disordered" evidence="1">
    <location>
        <begin position="341"/>
        <end position="362"/>
    </location>
</feature>
<evidence type="ECO:0000256" key="1">
    <source>
        <dbReference type="SAM" id="MobiDB-lite"/>
    </source>
</evidence>
<dbReference type="RefSeq" id="WP_270884247.1">
    <property type="nucleotide sequence ID" value="NZ_JAQFVF010000065.1"/>
</dbReference>
<reference evidence="4" key="1">
    <citation type="journal article" date="2019" name="Int. J. Syst. Evol. Microbiol.">
        <title>The Global Catalogue of Microorganisms (GCM) 10K type strain sequencing project: providing services to taxonomists for standard genome sequencing and annotation.</title>
        <authorList>
            <consortium name="The Broad Institute Genomics Platform"/>
            <consortium name="The Broad Institute Genome Sequencing Center for Infectious Disease"/>
            <person name="Wu L."/>
            <person name="Ma J."/>
        </authorList>
    </citation>
    <scope>NUCLEOTIDE SEQUENCE [LARGE SCALE GENOMIC DNA]</scope>
    <source>
        <strain evidence="4">KACC 11904</strain>
    </source>
</reference>